<dbReference type="PROSITE" id="PS51321">
    <property type="entry name" value="TFIIS_CENTRAL"/>
    <property type="match status" value="1"/>
</dbReference>
<dbReference type="GO" id="GO:0006351">
    <property type="term" value="P:DNA-templated transcription"/>
    <property type="evidence" value="ECO:0007669"/>
    <property type="project" value="InterPro"/>
</dbReference>
<feature type="region of interest" description="Disordered" evidence="1">
    <location>
        <begin position="436"/>
        <end position="468"/>
    </location>
</feature>
<dbReference type="GO" id="GO:0006357">
    <property type="term" value="P:regulation of transcription by RNA polymerase II"/>
    <property type="evidence" value="ECO:0000318"/>
    <property type="project" value="GO_Central"/>
</dbReference>
<feature type="region of interest" description="Disordered" evidence="1">
    <location>
        <begin position="137"/>
        <end position="178"/>
    </location>
</feature>
<dbReference type="FunCoup" id="A0A1U7ZJR9">
    <property type="interactions" value="2112"/>
</dbReference>
<feature type="compositionally biased region" description="Basic and acidic residues" evidence="1">
    <location>
        <begin position="1041"/>
        <end position="1051"/>
    </location>
</feature>
<evidence type="ECO:0000313" key="3">
    <source>
        <dbReference type="RefSeq" id="XP_010254213.1"/>
    </source>
</evidence>
<dbReference type="GeneID" id="104595259"/>
<organism evidence="2 3">
    <name type="scientific">Nelumbo nucifera</name>
    <name type="common">Sacred lotus</name>
    <dbReference type="NCBI Taxonomy" id="4432"/>
    <lineage>
        <taxon>Eukaryota</taxon>
        <taxon>Viridiplantae</taxon>
        <taxon>Streptophyta</taxon>
        <taxon>Embryophyta</taxon>
        <taxon>Tracheophyta</taxon>
        <taxon>Spermatophyta</taxon>
        <taxon>Magnoliopsida</taxon>
        <taxon>Proteales</taxon>
        <taxon>Nelumbonaceae</taxon>
        <taxon>Nelumbo</taxon>
    </lineage>
</organism>
<feature type="compositionally biased region" description="Low complexity" evidence="1">
    <location>
        <begin position="934"/>
        <end position="951"/>
    </location>
</feature>
<feature type="compositionally biased region" description="Polar residues" evidence="1">
    <location>
        <begin position="85"/>
        <end position="97"/>
    </location>
</feature>
<feature type="compositionally biased region" description="Pro residues" evidence="1">
    <location>
        <begin position="780"/>
        <end position="793"/>
    </location>
</feature>
<feature type="compositionally biased region" description="Polar residues" evidence="1">
    <location>
        <begin position="166"/>
        <end position="178"/>
    </location>
</feature>
<name>A0A1U7ZJR9_NELNU</name>
<feature type="region of interest" description="Disordered" evidence="1">
    <location>
        <begin position="191"/>
        <end position="212"/>
    </location>
</feature>
<dbReference type="SUPFAM" id="SSF46942">
    <property type="entry name" value="Elongation factor TFIIS domain 2"/>
    <property type="match status" value="1"/>
</dbReference>
<dbReference type="Proteomes" id="UP000189703">
    <property type="component" value="Unplaced"/>
</dbReference>
<dbReference type="PANTHER" id="PTHR11477">
    <property type="entry name" value="TRANSCRIPTION FACTOR S-II ZINC FINGER DOMAIN-CONTAINING PROTEIN"/>
    <property type="match status" value="1"/>
</dbReference>
<evidence type="ECO:0000313" key="2">
    <source>
        <dbReference type="Proteomes" id="UP000189703"/>
    </source>
</evidence>
<feature type="compositionally biased region" description="Basic residues" evidence="1">
    <location>
        <begin position="747"/>
        <end position="760"/>
    </location>
</feature>
<dbReference type="OrthoDB" id="1884872at2759"/>
<feature type="region of interest" description="Disordered" evidence="1">
    <location>
        <begin position="85"/>
        <end position="122"/>
    </location>
</feature>
<dbReference type="InterPro" id="IPR003618">
    <property type="entry name" value="TFIIS_cen_dom"/>
</dbReference>
<evidence type="ECO:0000256" key="1">
    <source>
        <dbReference type="SAM" id="MobiDB-lite"/>
    </source>
</evidence>
<keyword evidence="2" id="KW-1185">Reference proteome</keyword>
<feature type="region of interest" description="Disordered" evidence="1">
    <location>
        <begin position="738"/>
        <end position="814"/>
    </location>
</feature>
<feature type="region of interest" description="Disordered" evidence="1">
    <location>
        <begin position="871"/>
        <end position="919"/>
    </location>
</feature>
<dbReference type="Pfam" id="PF07500">
    <property type="entry name" value="TFIIS_M"/>
    <property type="match status" value="1"/>
</dbReference>
<dbReference type="InterPro" id="IPR036575">
    <property type="entry name" value="TFIIS_cen_dom_sf"/>
</dbReference>
<feature type="compositionally biased region" description="Low complexity" evidence="1">
    <location>
        <begin position="201"/>
        <end position="212"/>
    </location>
</feature>
<dbReference type="KEGG" id="nnu:104595259"/>
<protein>
    <submittedName>
        <fullName evidence="3">Uncharacterized protein LOC104595259</fullName>
    </submittedName>
</protein>
<feature type="compositionally biased region" description="Basic and acidic residues" evidence="1">
    <location>
        <begin position="452"/>
        <end position="462"/>
    </location>
</feature>
<feature type="compositionally biased region" description="Polar residues" evidence="1">
    <location>
        <begin position="137"/>
        <end position="158"/>
    </location>
</feature>
<dbReference type="SMART" id="SM00510">
    <property type="entry name" value="TFS2M"/>
    <property type="match status" value="1"/>
</dbReference>
<dbReference type="GO" id="GO:0005634">
    <property type="term" value="C:nucleus"/>
    <property type="evidence" value="ECO:0000318"/>
    <property type="project" value="GO_Central"/>
</dbReference>
<reference evidence="3" key="1">
    <citation type="submission" date="2025-08" db="UniProtKB">
        <authorList>
            <consortium name="RefSeq"/>
        </authorList>
    </citation>
    <scope>IDENTIFICATION</scope>
</reference>
<feature type="region of interest" description="Disordered" evidence="1">
    <location>
        <begin position="836"/>
        <end position="858"/>
    </location>
</feature>
<gene>
    <name evidence="3" type="primary">LOC104595259</name>
</gene>
<dbReference type="InterPro" id="IPR012921">
    <property type="entry name" value="SPOC_C"/>
</dbReference>
<dbReference type="PANTHER" id="PTHR11477:SF20">
    <property type="entry name" value="SPOC DOMAIN _ TRANSCRIPTION ELONGATION FACTOR S-II PROTEIN"/>
    <property type="match status" value="1"/>
</dbReference>
<dbReference type="eggNOG" id="KOG1634">
    <property type="taxonomic scope" value="Eukaryota"/>
</dbReference>
<dbReference type="OMA" id="VHGVELY"/>
<feature type="region of interest" description="Disordered" evidence="1">
    <location>
        <begin position="998"/>
        <end position="1051"/>
    </location>
</feature>
<dbReference type="Gene3D" id="1.10.472.30">
    <property type="entry name" value="Transcription elongation factor S-II, central domain"/>
    <property type="match status" value="1"/>
</dbReference>
<feature type="region of interest" description="Disordered" evidence="1">
    <location>
        <begin position="1"/>
        <end position="29"/>
    </location>
</feature>
<dbReference type="Pfam" id="PF07744">
    <property type="entry name" value="SPOC"/>
    <property type="match status" value="1"/>
</dbReference>
<dbReference type="CDD" id="cd21538">
    <property type="entry name" value="SPOC_TFIIS"/>
    <property type="match status" value="1"/>
</dbReference>
<dbReference type="AlphaFoldDB" id="A0A1U7ZJR9"/>
<feature type="region of interest" description="Disordered" evidence="1">
    <location>
        <begin position="527"/>
        <end position="552"/>
    </location>
</feature>
<feature type="region of interest" description="Disordered" evidence="1">
    <location>
        <begin position="934"/>
        <end position="954"/>
    </location>
</feature>
<sequence length="1051" mass="115292">MSNSPGLQQLSIPSKQMGQMETMSSSMAPQQLAIPGKLTSHIEPRSSNLVSPHLLANKRPAQMEPMFSNLMAHQLSAPKRTVQIGSTASKPGSQQLPIPNKRTAQMEPSPKGQSESFESVRSKLRESLASALALVSQKNNKVSDVGTTSQNEAANTPRQAHEGSQPAESSTTIGTGSQHIPERHLETLPSQDFSSQKHDGGQNSSQGVSSNENVENALKNWEVEGPEFQLKHVFSEEDTSFSNSFLIKDELLQGNGLYWATDLDVEVSKAMECHSAKRPKLEHEKECRDGVKQTFLSPETLAFKIESELFKLFGGVNKKYKEKGRSLLFNLKDRNNPELRERVMSGEITPERLCSMTAEELASKELSQWRIAKAEELAQMVVLPDSHVDIRRLVKKTHKGEFQVEVEQNDSVSVEVAVGASSLSPILHKTNEANAQLPSKPSVTETSEVAVESDKSIQEDKTLPSSISALSHDGTDYMQGFMVDELRDAEFLPPIVSLDEFMESLDSEPPFENIQVDAGQYGNISGEKKSSGAGTRLDFPSLGSTDPVDTAPNKLEEMNAKSTRIDSNVKSSDIHIDTGTSSPGAATKGEHVWEGILQLNFSTMVTVVGLFKSGEKTSAKEWPRFLEIKGRVRLNAFEKFLQDLRMSRSRAIMVVQFCWKEGSPENGRVNLCEVADSYVMDERVGFAELPGVELYFCPPHTRTVEMLGKILTKDQSETLGSTDTGLIGVVVWKKAQAISPTSPNSSGHHKHSSKKQHLASRKQQEKDANANLNANASSKPPLPLGPPPTNPEPPPDDDPIDDVPPGFGPAAARDEDDLPEFDFVRGTNLPFSQFSALKKPPHGSGMAPFPSPQPPPRPVEQMRQLVHKYGQGQAGSNPVNWQHRHGGLEVHPWDDDDIPEWQPQPSQQPLPPPVHNFQQPLLPQHQHMVNVNQQHPLSGQPQQPSSVHPSQPVNPLAGQQMPFLRPSMNMMPSQVHQTVAPPPPTWQHGVWWTPPSGTGGSQGHAAQANGVRQPCHFGGQPVEGQLHGTPSYGAAQNSMDWRQDASRGRGF</sequence>
<proteinExistence type="predicted"/>
<feature type="compositionally biased region" description="Polar residues" evidence="1">
    <location>
        <begin position="436"/>
        <end position="447"/>
    </location>
</feature>
<dbReference type="STRING" id="4432.A0A1U7ZJR9"/>
<accession>A0A1U7ZJR9</accession>
<feature type="compositionally biased region" description="Pro residues" evidence="1">
    <location>
        <begin position="849"/>
        <end position="858"/>
    </location>
</feature>
<dbReference type="RefSeq" id="XP_010254213.1">
    <property type="nucleotide sequence ID" value="XM_010255911.2"/>
</dbReference>